<evidence type="ECO:0000259" key="1">
    <source>
        <dbReference type="Pfam" id="PF03633"/>
    </source>
</evidence>
<dbReference type="SUPFAM" id="SSF48208">
    <property type="entry name" value="Six-hairpin glycosidases"/>
    <property type="match status" value="1"/>
</dbReference>
<reference evidence="3 4" key="1">
    <citation type="submission" date="2019-09" db="EMBL/GenBank/DDBJ databases">
        <title>Genome sequence and assembly of Adhaeribacter sp.</title>
        <authorList>
            <person name="Chhetri G."/>
        </authorList>
    </citation>
    <scope>NUCLEOTIDE SEQUENCE [LARGE SCALE GENOMIC DNA]</scope>
    <source>
        <strain evidence="3 4">DK36</strain>
    </source>
</reference>
<keyword evidence="4" id="KW-1185">Reference proteome</keyword>
<evidence type="ECO:0000313" key="3">
    <source>
        <dbReference type="EMBL" id="KAA5540896.1"/>
    </source>
</evidence>
<sequence length="525" mass="60817">MIQLRIKLFLFCSLLILVKLLAGPTLLLAQGKVLKTDKLQQHVNYFNQMEPEEVKNFVPNAQAIGWLSQNIPLFESPDSVMEATYYYRWWSFRKHLKQTPDGFIFTEFITPVGHAGKHNSISCALGHHIYEGRWLHNSEYIDQYTHFWFTGDKNQPKPRFHQFSSWVGDAVYNRYLVNQDKKFLLSLVADLDADYKIWDQEKSLGNGLYWQFDVRDGMEESMSGSRKDKNARPTINSYMYGYAQAMNRIATIAGQPEMAKAYADKAKQVKSVVLTQLWDEEDNFFKTKLEKGGLHPAREAIGYIPWYFNLPDDSPKYAKAWEQITDPEGFSSPWGLTTAERRDPTFQTRGSGHGCEWDGPIWPFASTQTLKGLANLLNNYQRHDQTKEHYFQTLRTYALSHQKNGKPYLGEYQDETTGYWLKGDNPRSSYYNHSGFCDLIINDLVGLKPREDNILEVKPLIPEGKWDWFCLDNVKYHNQIITILWDKTGKKYGKGKGFRIFANGKQIHIAKKLAPIQAKLPRQAS</sequence>
<feature type="domain" description="Mannosylglycerate hydrolase MGH1-like glycoside hydrolase" evidence="2">
    <location>
        <begin position="118"/>
        <end position="434"/>
    </location>
</feature>
<dbReference type="InterPro" id="IPR008928">
    <property type="entry name" value="6-hairpin_glycosidase_sf"/>
</dbReference>
<comment type="caution">
    <text evidence="3">The sequence shown here is derived from an EMBL/GenBank/DDBJ whole genome shotgun (WGS) entry which is preliminary data.</text>
</comment>
<dbReference type="Pfam" id="PF03633">
    <property type="entry name" value="Glyco_hydro_65C"/>
    <property type="match status" value="1"/>
</dbReference>
<dbReference type="AlphaFoldDB" id="A0A5M6D1J8"/>
<dbReference type="RefSeq" id="WP_150091996.1">
    <property type="nucleotide sequence ID" value="NZ_VWSF01000024.1"/>
</dbReference>
<dbReference type="Pfam" id="PF22422">
    <property type="entry name" value="MGH1-like_GH"/>
    <property type="match status" value="1"/>
</dbReference>
<dbReference type="EMBL" id="VWSF01000024">
    <property type="protein sequence ID" value="KAA5540896.1"/>
    <property type="molecule type" value="Genomic_DNA"/>
</dbReference>
<dbReference type="InterPro" id="IPR054491">
    <property type="entry name" value="MGH1-like_GH"/>
</dbReference>
<proteinExistence type="predicted"/>
<dbReference type="Proteomes" id="UP000323426">
    <property type="component" value="Unassembled WGS sequence"/>
</dbReference>
<name>A0A5M6D1J8_9BACT</name>
<dbReference type="InterPro" id="IPR005194">
    <property type="entry name" value="Glyco_hydro_65_C"/>
</dbReference>
<evidence type="ECO:0000259" key="2">
    <source>
        <dbReference type="Pfam" id="PF22422"/>
    </source>
</evidence>
<dbReference type="Gene3D" id="1.50.10.10">
    <property type="match status" value="1"/>
</dbReference>
<organism evidence="3 4">
    <name type="scientific">Adhaeribacter rhizoryzae</name>
    <dbReference type="NCBI Taxonomy" id="2607907"/>
    <lineage>
        <taxon>Bacteria</taxon>
        <taxon>Pseudomonadati</taxon>
        <taxon>Bacteroidota</taxon>
        <taxon>Cytophagia</taxon>
        <taxon>Cytophagales</taxon>
        <taxon>Hymenobacteraceae</taxon>
        <taxon>Adhaeribacter</taxon>
    </lineage>
</organism>
<protein>
    <submittedName>
        <fullName evidence="3">Glycoside hydrolase</fullName>
    </submittedName>
</protein>
<keyword evidence="3" id="KW-0378">Hydrolase</keyword>
<dbReference type="GO" id="GO:0005975">
    <property type="term" value="P:carbohydrate metabolic process"/>
    <property type="evidence" value="ECO:0007669"/>
    <property type="project" value="InterPro"/>
</dbReference>
<feature type="domain" description="Glycoside hydrolase family 65 C-terminal" evidence="1">
    <location>
        <begin position="451"/>
        <end position="507"/>
    </location>
</feature>
<evidence type="ECO:0000313" key="4">
    <source>
        <dbReference type="Proteomes" id="UP000323426"/>
    </source>
</evidence>
<accession>A0A5M6D1J8</accession>
<dbReference type="GO" id="GO:0016787">
    <property type="term" value="F:hydrolase activity"/>
    <property type="evidence" value="ECO:0007669"/>
    <property type="project" value="UniProtKB-KW"/>
</dbReference>
<gene>
    <name evidence="3" type="ORF">F0145_21845</name>
</gene>
<dbReference type="InterPro" id="IPR012341">
    <property type="entry name" value="6hp_glycosidase-like_sf"/>
</dbReference>